<dbReference type="Gene3D" id="3.40.50.150">
    <property type="entry name" value="Vaccinia Virus protein VP39"/>
    <property type="match status" value="1"/>
</dbReference>
<evidence type="ECO:0000256" key="1">
    <source>
        <dbReference type="ARBA" id="ARBA00008361"/>
    </source>
</evidence>
<dbReference type="CDD" id="cd02440">
    <property type="entry name" value="AdoMet_MTases"/>
    <property type="match status" value="1"/>
</dbReference>
<dbReference type="PANTHER" id="PTHR44942:SF4">
    <property type="entry name" value="METHYLTRANSFERASE TYPE 11 DOMAIN-CONTAINING PROTEIN"/>
    <property type="match status" value="1"/>
</dbReference>
<name>A0A2H9YVY3_9GAMM</name>
<reference evidence="5 6" key="1">
    <citation type="submission" date="2017-11" db="EMBL/GenBank/DDBJ databases">
        <title>Revising the taxonomy of the Acinetobacter lwoffii group: the description of Acinetobacter pseudolwoffii sp. nov. and emended description of Acinetobacter lwoffii.</title>
        <authorList>
            <person name="Nemec A."/>
            <person name="Radolfova-Krizova L."/>
        </authorList>
    </citation>
    <scope>NUCLEOTIDE SEQUENCE [LARGE SCALE GENOMIC DNA]</scope>
    <source>
        <strain evidence="5 6">ANC 5044</strain>
    </source>
</reference>
<proteinExistence type="inferred from homology"/>
<evidence type="ECO:0000313" key="5">
    <source>
        <dbReference type="EMBL" id="PJO76773.1"/>
    </source>
</evidence>
<dbReference type="RefSeq" id="WP_100534669.1">
    <property type="nucleotide sequence ID" value="NZ_CBDBYO010000002.1"/>
</dbReference>
<evidence type="ECO:0000256" key="2">
    <source>
        <dbReference type="ARBA" id="ARBA00022603"/>
    </source>
</evidence>
<sequence>MTQSLHPAAKRGFSASAELYQQVRPDYPAEISQWLADTLTLPVDARLLDLGSGTGKFIPYLRPLSKNIIAVDPVAEMLAQLKLAHPDIEDVEGLSHQLPLPDHSLNAVFCAQSFHWFANAETLQELNRVLKPDAYLVLVWNQRDTRVDWVQALADCIAPLEGDTPRYHSGAWRKVFEQQTLFQPYAETSMTRQHHGSVEQVVSKRLLSTSFIAAMPASRQAQLKQQFEQIIWDYTAKGIEEMIDFPYITHIYVFKKTN</sequence>
<dbReference type="Proteomes" id="UP000243446">
    <property type="component" value="Unassembled WGS sequence"/>
</dbReference>
<keyword evidence="2 5" id="KW-0489">Methyltransferase</keyword>
<comment type="similarity">
    <text evidence="1">Belongs to the methyltransferase superfamily.</text>
</comment>
<keyword evidence="3 5" id="KW-0808">Transferase</keyword>
<protein>
    <submittedName>
        <fullName evidence="5">SAM-dependent methyltransferase</fullName>
    </submittedName>
</protein>
<gene>
    <name evidence="5" type="ORF">CWI32_03845</name>
</gene>
<dbReference type="GO" id="GO:0032259">
    <property type="term" value="P:methylation"/>
    <property type="evidence" value="ECO:0007669"/>
    <property type="project" value="UniProtKB-KW"/>
</dbReference>
<dbReference type="InterPro" id="IPR029063">
    <property type="entry name" value="SAM-dependent_MTases_sf"/>
</dbReference>
<dbReference type="SUPFAM" id="SSF53335">
    <property type="entry name" value="S-adenosyl-L-methionine-dependent methyltransferases"/>
    <property type="match status" value="1"/>
</dbReference>
<dbReference type="GeneID" id="97177176"/>
<dbReference type="Pfam" id="PF08241">
    <property type="entry name" value="Methyltransf_11"/>
    <property type="match status" value="1"/>
</dbReference>
<dbReference type="PANTHER" id="PTHR44942">
    <property type="entry name" value="METHYLTRANSF_11 DOMAIN-CONTAINING PROTEIN"/>
    <property type="match status" value="1"/>
</dbReference>
<comment type="caution">
    <text evidence="5">The sequence shown here is derived from an EMBL/GenBank/DDBJ whole genome shotgun (WGS) entry which is preliminary data.</text>
</comment>
<evidence type="ECO:0000313" key="6">
    <source>
        <dbReference type="Proteomes" id="UP000243446"/>
    </source>
</evidence>
<evidence type="ECO:0000259" key="4">
    <source>
        <dbReference type="Pfam" id="PF08241"/>
    </source>
</evidence>
<feature type="domain" description="Methyltransferase type 11" evidence="4">
    <location>
        <begin position="48"/>
        <end position="138"/>
    </location>
</feature>
<accession>A0A2H9YVY3</accession>
<dbReference type="GO" id="GO:0008757">
    <property type="term" value="F:S-adenosylmethionine-dependent methyltransferase activity"/>
    <property type="evidence" value="ECO:0007669"/>
    <property type="project" value="InterPro"/>
</dbReference>
<evidence type="ECO:0000256" key="3">
    <source>
        <dbReference type="ARBA" id="ARBA00022679"/>
    </source>
</evidence>
<dbReference type="InterPro" id="IPR051052">
    <property type="entry name" value="Diverse_substrate_MTase"/>
</dbReference>
<dbReference type="AlphaFoldDB" id="A0A2H9YVY3"/>
<dbReference type="EMBL" id="PHRG01000001">
    <property type="protein sequence ID" value="PJO76773.1"/>
    <property type="molecule type" value="Genomic_DNA"/>
</dbReference>
<organism evidence="5 6">
    <name type="scientific">Acinetobacter pseudolwoffii</name>
    <dbReference type="NCBI Taxonomy" id="2053287"/>
    <lineage>
        <taxon>Bacteria</taxon>
        <taxon>Pseudomonadati</taxon>
        <taxon>Pseudomonadota</taxon>
        <taxon>Gammaproteobacteria</taxon>
        <taxon>Moraxellales</taxon>
        <taxon>Moraxellaceae</taxon>
        <taxon>Acinetobacter</taxon>
    </lineage>
</organism>
<dbReference type="InterPro" id="IPR013216">
    <property type="entry name" value="Methyltransf_11"/>
</dbReference>